<feature type="domain" description="ASCH" evidence="1">
    <location>
        <begin position="5"/>
        <end position="81"/>
    </location>
</feature>
<dbReference type="Pfam" id="PF04266">
    <property type="entry name" value="ASCH"/>
    <property type="match status" value="1"/>
</dbReference>
<dbReference type="SUPFAM" id="SSF88697">
    <property type="entry name" value="PUA domain-like"/>
    <property type="match status" value="1"/>
</dbReference>
<gene>
    <name evidence="2" type="ORF">LL253_17630</name>
</gene>
<dbReference type="InterPro" id="IPR007374">
    <property type="entry name" value="ASCH_domain"/>
</dbReference>
<reference evidence="2 3" key="1">
    <citation type="submission" date="2021-10" db="EMBL/GenBank/DDBJ databases">
        <title>The diversity and Nitrogen Metabolism of Culturable Nitrate-Utilizing Bacteria Within the Oxygen Minimum Zone of the Changjiang (Yangtze River)Estuary.</title>
        <authorList>
            <person name="Zhang D."/>
            <person name="Zheng J."/>
            <person name="Liu S."/>
            <person name="He W."/>
        </authorList>
    </citation>
    <scope>NUCLEOTIDE SEQUENCE [LARGE SCALE GENOMIC DNA]</scope>
    <source>
        <strain evidence="2 3">FXH275-2</strain>
    </source>
</reference>
<protein>
    <submittedName>
        <fullName evidence="2">ASCH domain-containing protein</fullName>
    </submittedName>
</protein>
<proteinExistence type="predicted"/>
<name>A0ABS8H7G3_9SPHN</name>
<dbReference type="CDD" id="cd06554">
    <property type="entry name" value="ASCH_ASC-1_like"/>
    <property type="match status" value="1"/>
</dbReference>
<evidence type="ECO:0000259" key="1">
    <source>
        <dbReference type="Pfam" id="PF04266"/>
    </source>
</evidence>
<organism evidence="2 3">
    <name type="scientific">Sphingobium soli</name>
    <dbReference type="NCBI Taxonomy" id="1591116"/>
    <lineage>
        <taxon>Bacteria</taxon>
        <taxon>Pseudomonadati</taxon>
        <taxon>Pseudomonadota</taxon>
        <taxon>Alphaproteobacteria</taxon>
        <taxon>Sphingomonadales</taxon>
        <taxon>Sphingomonadaceae</taxon>
        <taxon>Sphingobium</taxon>
    </lineage>
</organism>
<accession>A0ABS8H7G3</accession>
<comment type="caution">
    <text evidence="2">The sequence shown here is derived from an EMBL/GenBank/DDBJ whole genome shotgun (WGS) entry which is preliminary data.</text>
</comment>
<evidence type="ECO:0000313" key="2">
    <source>
        <dbReference type="EMBL" id="MCC4234496.1"/>
    </source>
</evidence>
<sequence>MVKALSLWQPWASAIALGHKRIETRHWTTSYRGLIAIHAAKRWTADEREFHAAEQLVGRLPAQLPLGAVVATAMLVAIKRTEELISKIDPVEELYGNYGPGRFGWMLEDVRPLREPFVCTGRQGLFEVDLPDHDCGPADRAEPGMLL</sequence>
<keyword evidence="3" id="KW-1185">Reference proteome</keyword>
<dbReference type="EMBL" id="JAJGNP010000021">
    <property type="protein sequence ID" value="MCC4234496.1"/>
    <property type="molecule type" value="Genomic_DNA"/>
</dbReference>
<evidence type="ECO:0000313" key="3">
    <source>
        <dbReference type="Proteomes" id="UP001198830"/>
    </source>
</evidence>
<dbReference type="RefSeq" id="WP_228227987.1">
    <property type="nucleotide sequence ID" value="NZ_JAJGNP010000021.1"/>
</dbReference>
<dbReference type="InterPro" id="IPR015947">
    <property type="entry name" value="PUA-like_sf"/>
</dbReference>
<dbReference type="Proteomes" id="UP001198830">
    <property type="component" value="Unassembled WGS sequence"/>
</dbReference>
<dbReference type="Gene3D" id="2.30.130.30">
    <property type="entry name" value="Hypothetical protein"/>
    <property type="match status" value="1"/>
</dbReference>